<organism evidence="1 2">
    <name type="scientific">Volvox africanus</name>
    <dbReference type="NCBI Taxonomy" id="51714"/>
    <lineage>
        <taxon>Eukaryota</taxon>
        <taxon>Viridiplantae</taxon>
        <taxon>Chlorophyta</taxon>
        <taxon>core chlorophytes</taxon>
        <taxon>Chlorophyceae</taxon>
        <taxon>CS clade</taxon>
        <taxon>Chlamydomonadales</taxon>
        <taxon>Volvocaceae</taxon>
        <taxon>Volvox</taxon>
    </lineage>
</organism>
<dbReference type="Proteomes" id="UP000747399">
    <property type="component" value="Unassembled WGS sequence"/>
</dbReference>
<accession>A0A8J4BDY8</accession>
<gene>
    <name evidence="1" type="ORF">Vafri_14197</name>
</gene>
<keyword evidence="2" id="KW-1185">Reference proteome</keyword>
<dbReference type="AlphaFoldDB" id="A0A8J4BDY8"/>
<name>A0A8J4BDY8_9CHLO</name>
<reference evidence="1" key="1">
    <citation type="journal article" date="2021" name="Proc. Natl. Acad. Sci. U.S.A.">
        <title>Three genomes in the algal genus Volvox reveal the fate of a haploid sex-determining region after a transition to homothallism.</title>
        <authorList>
            <person name="Yamamoto K."/>
            <person name="Hamaji T."/>
            <person name="Kawai-Toyooka H."/>
            <person name="Matsuzaki R."/>
            <person name="Takahashi F."/>
            <person name="Nishimura Y."/>
            <person name="Kawachi M."/>
            <person name="Noguchi H."/>
            <person name="Minakuchi Y."/>
            <person name="Umen J.G."/>
            <person name="Toyoda A."/>
            <person name="Nozaki H."/>
        </authorList>
    </citation>
    <scope>NUCLEOTIDE SEQUENCE</scope>
    <source>
        <strain evidence="1">NIES-3780</strain>
    </source>
</reference>
<protein>
    <submittedName>
        <fullName evidence="1">Uncharacterized protein</fullName>
    </submittedName>
</protein>
<comment type="caution">
    <text evidence="1">The sequence shown here is derived from an EMBL/GenBank/DDBJ whole genome shotgun (WGS) entry which is preliminary data.</text>
</comment>
<dbReference type="EMBL" id="BNCO01000034">
    <property type="protein sequence ID" value="GIL59295.1"/>
    <property type="molecule type" value="Genomic_DNA"/>
</dbReference>
<feature type="non-terminal residue" evidence="1">
    <location>
        <position position="1"/>
    </location>
</feature>
<evidence type="ECO:0000313" key="2">
    <source>
        <dbReference type="Proteomes" id="UP000747399"/>
    </source>
</evidence>
<sequence>PAAEPAGGMAGTPVGLMTYGRSYVSDVGPSCRNAAIPPRHDSPDLPSRSPPATTLLPCNCCRLPPKPSAPSLQLLKPLTYLMTRAASNLSGLVAPELSCTARRRRLPPESSRLFAGSGTGNVLQHMPALPSLLPPPV</sequence>
<proteinExistence type="predicted"/>
<evidence type="ECO:0000313" key="1">
    <source>
        <dbReference type="EMBL" id="GIL59295.1"/>
    </source>
</evidence>